<organism evidence="2 3">
    <name type="scientific">Oceanicoccus sagamiensis</name>
    <dbReference type="NCBI Taxonomy" id="716816"/>
    <lineage>
        <taxon>Bacteria</taxon>
        <taxon>Pseudomonadati</taxon>
        <taxon>Pseudomonadota</taxon>
        <taxon>Gammaproteobacteria</taxon>
        <taxon>Cellvibrionales</taxon>
        <taxon>Spongiibacteraceae</taxon>
        <taxon>Oceanicoccus</taxon>
    </lineage>
</organism>
<dbReference type="STRING" id="716816.BST96_06995"/>
<dbReference type="EMBL" id="CP019343">
    <property type="protein sequence ID" value="ARN73882.1"/>
    <property type="molecule type" value="Genomic_DNA"/>
</dbReference>
<evidence type="ECO:0000313" key="2">
    <source>
        <dbReference type="EMBL" id="ARN73882.1"/>
    </source>
</evidence>
<dbReference type="OrthoDB" id="9179784at2"/>
<gene>
    <name evidence="2" type="ORF">BST96_06995</name>
</gene>
<evidence type="ECO:0000313" key="3">
    <source>
        <dbReference type="Proteomes" id="UP000193450"/>
    </source>
</evidence>
<feature type="coiled-coil region" evidence="1">
    <location>
        <begin position="466"/>
        <end position="500"/>
    </location>
</feature>
<dbReference type="SUPFAM" id="SSF52540">
    <property type="entry name" value="P-loop containing nucleoside triphosphate hydrolases"/>
    <property type="match status" value="1"/>
</dbReference>
<reference evidence="2 3" key="1">
    <citation type="submission" date="2016-11" db="EMBL/GenBank/DDBJ databases">
        <title>Trade-off between light-utilization and light-protection in marine flavobacteria.</title>
        <authorList>
            <person name="Kumagai Y."/>
        </authorList>
    </citation>
    <scope>NUCLEOTIDE SEQUENCE [LARGE SCALE GENOMIC DNA]</scope>
    <source>
        <strain evidence="2 3">NBRC 107125</strain>
    </source>
</reference>
<evidence type="ECO:0008006" key="4">
    <source>
        <dbReference type="Google" id="ProtNLM"/>
    </source>
</evidence>
<protein>
    <recommendedName>
        <fullName evidence="4">Sulfotransferase domain-containing protein</fullName>
    </recommendedName>
</protein>
<dbReference type="RefSeq" id="WP_085758007.1">
    <property type="nucleotide sequence ID" value="NZ_CP019343.1"/>
</dbReference>
<dbReference type="AlphaFoldDB" id="A0A1X9NBR4"/>
<dbReference type="Gene3D" id="3.40.50.300">
    <property type="entry name" value="P-loop containing nucleotide triphosphate hydrolases"/>
    <property type="match status" value="1"/>
</dbReference>
<dbReference type="InterPro" id="IPR027417">
    <property type="entry name" value="P-loop_NTPase"/>
</dbReference>
<sequence length="525" mass="58971">MLVESEQQETKNKKLVLVLGMHRSGTSAITHALTTMGVELGDRLMPAIDGNNDKGFWEDLDVNALNIKMLEALDRDWHYLLPISEEETNALIEKSFLNQAVELLKKKIEKFSVFGLKDPRMAKLQPFWQRVFERCDFDVYYILPVRNPASVTASLLKRDAMPLEKGYFLWAEHTLAALLGSSGKNRIFIDYDQLLGSPGQQLERMSNFLGLEINSEKAAVYTDEFLETNLRHSSYCLSDILTAPECPSLVVEIYQSLLIVLEKGQESDVLKAKTEKWKNCLDSDSILLKLADGLSKKIGEAERTSADQASLIIALEQEIAVKASHLADIKTVLEAQEAHIADIERVLEAQAGHITDTERVLEAQAGQIADAESVAALQASHITDIERVVEAQANHIIDTERVTSTQADHIINLERVLEAQKNHIADIERVTAAQLGHITDYQRVTTNQEGHIADLERMVTTQGSHITDLEKVAEAQRNQIVKLEKILTDEQQKAGLLEAELEKFNSFLSGSYIARKLFFLYMKKH</sequence>
<accession>A0A1X9NBR4</accession>
<evidence type="ECO:0000256" key="1">
    <source>
        <dbReference type="SAM" id="Coils"/>
    </source>
</evidence>
<keyword evidence="3" id="KW-1185">Reference proteome</keyword>
<dbReference type="KEGG" id="osg:BST96_06995"/>
<keyword evidence="1" id="KW-0175">Coiled coil</keyword>
<proteinExistence type="predicted"/>
<name>A0A1X9NBR4_9GAMM</name>
<dbReference type="Proteomes" id="UP000193450">
    <property type="component" value="Chromosome"/>
</dbReference>